<comment type="caution">
    <text evidence="4">The sequence shown here is derived from an EMBL/GenBank/DDBJ whole genome shotgun (WGS) entry which is preliminary data.</text>
</comment>
<evidence type="ECO:0000256" key="1">
    <source>
        <dbReference type="ARBA" id="ARBA00022741"/>
    </source>
</evidence>
<dbReference type="PROSITE" id="PS00211">
    <property type="entry name" value="ABC_TRANSPORTER_1"/>
    <property type="match status" value="1"/>
</dbReference>
<dbReference type="InterPro" id="IPR027417">
    <property type="entry name" value="P-loop_NTPase"/>
</dbReference>
<name>A0A923KVW2_9FIRM</name>
<evidence type="ECO:0000313" key="5">
    <source>
        <dbReference type="Proteomes" id="UP000616595"/>
    </source>
</evidence>
<proteinExistence type="predicted"/>
<dbReference type="EMBL" id="WJBD01000001">
    <property type="protein sequence ID" value="MBC3886731.1"/>
    <property type="molecule type" value="Genomic_DNA"/>
</dbReference>
<dbReference type="SMART" id="SM00382">
    <property type="entry name" value="AAA"/>
    <property type="match status" value="1"/>
</dbReference>
<reference evidence="4" key="2">
    <citation type="submission" date="2020-10" db="EMBL/GenBank/DDBJ databases">
        <title>Comparative genomics of the Acetobacterium genus.</title>
        <authorList>
            <person name="Marshall C."/>
            <person name="May H."/>
            <person name="Norman S."/>
        </authorList>
    </citation>
    <scope>NUCLEOTIDE SEQUENCE</scope>
    <source>
        <strain evidence="4">DER-2019</strain>
    </source>
</reference>
<organism evidence="4 5">
    <name type="scientific">Acetobacterium paludosum</name>
    <dbReference type="NCBI Taxonomy" id="52693"/>
    <lineage>
        <taxon>Bacteria</taxon>
        <taxon>Bacillati</taxon>
        <taxon>Bacillota</taxon>
        <taxon>Clostridia</taxon>
        <taxon>Eubacteriales</taxon>
        <taxon>Eubacteriaceae</taxon>
        <taxon>Acetobacterium</taxon>
    </lineage>
</organism>
<dbReference type="InterPro" id="IPR017871">
    <property type="entry name" value="ABC_transporter-like_CS"/>
</dbReference>
<dbReference type="Proteomes" id="UP000616595">
    <property type="component" value="Unassembled WGS sequence"/>
</dbReference>
<keyword evidence="1" id="KW-0547">Nucleotide-binding</keyword>
<dbReference type="PANTHER" id="PTHR43582:SF2">
    <property type="entry name" value="LINEARMYCIN RESISTANCE ATP-BINDING PROTEIN LNRL"/>
    <property type="match status" value="1"/>
</dbReference>
<dbReference type="Pfam" id="PF00005">
    <property type="entry name" value="ABC_tran"/>
    <property type="match status" value="1"/>
</dbReference>
<accession>A0A923KVW2</accession>
<keyword evidence="5" id="KW-1185">Reference proteome</keyword>
<dbReference type="InterPro" id="IPR003439">
    <property type="entry name" value="ABC_transporter-like_ATP-bd"/>
</dbReference>
<evidence type="ECO:0000259" key="3">
    <source>
        <dbReference type="PROSITE" id="PS50893"/>
    </source>
</evidence>
<dbReference type="SUPFAM" id="SSF52540">
    <property type="entry name" value="P-loop containing nucleoside triphosphate hydrolases"/>
    <property type="match status" value="1"/>
</dbReference>
<dbReference type="PANTHER" id="PTHR43582">
    <property type="entry name" value="LINEARMYCIN RESISTANCE ATP-BINDING PROTEIN LNRL"/>
    <property type="match status" value="1"/>
</dbReference>
<dbReference type="GO" id="GO:0016887">
    <property type="term" value="F:ATP hydrolysis activity"/>
    <property type="evidence" value="ECO:0007669"/>
    <property type="project" value="InterPro"/>
</dbReference>
<dbReference type="RefSeq" id="WP_148565371.1">
    <property type="nucleotide sequence ID" value="NZ_RXYA01000001.1"/>
</dbReference>
<dbReference type="PROSITE" id="PS50893">
    <property type="entry name" value="ABC_TRANSPORTER_2"/>
    <property type="match status" value="1"/>
</dbReference>
<dbReference type="OrthoDB" id="9804819at2"/>
<evidence type="ECO:0000256" key="2">
    <source>
        <dbReference type="ARBA" id="ARBA00022840"/>
    </source>
</evidence>
<sequence>MNTIISVNQLKKSFDEKQVVKEISFAVKKGEILCLLGPNGAGKSTTINMLCGILDYDGGDMRYQGKNIKDCLNQFKRNLGVVPQDLAIYEDLSAEQNVRFFASLYGLKGRVLEEKVNKALDFSGLLERKKDKAKTFSGGMKRRLNIACAIAHEPELLIMDEPTVGIDPQSRNHILSSIKKLSQHGMTILYTTHYMEEVEEISTRILIMDSGTIIAEGTKESLKEDIFDERQFIMEIEEDNNLNVDEFYKIEGIKKVEKKAQTLTITTLKNIENLDKIIAMVIASKSKILNLFCRTASLENVFLRLTGKSLRD</sequence>
<gene>
    <name evidence="4" type="ORF">GH810_00160</name>
</gene>
<evidence type="ECO:0000313" key="4">
    <source>
        <dbReference type="EMBL" id="MBC3886731.1"/>
    </source>
</evidence>
<dbReference type="GO" id="GO:0005524">
    <property type="term" value="F:ATP binding"/>
    <property type="evidence" value="ECO:0007669"/>
    <property type="project" value="UniProtKB-KW"/>
</dbReference>
<keyword evidence="2 4" id="KW-0067">ATP-binding</keyword>
<dbReference type="AlphaFoldDB" id="A0A923KVW2"/>
<reference evidence="4" key="1">
    <citation type="submission" date="2019-10" db="EMBL/GenBank/DDBJ databases">
        <authorList>
            <person name="Ross D.E."/>
            <person name="Gulliver D."/>
        </authorList>
    </citation>
    <scope>NUCLEOTIDE SEQUENCE</scope>
    <source>
        <strain evidence="4">DER-2019</strain>
    </source>
</reference>
<feature type="domain" description="ABC transporter" evidence="3">
    <location>
        <begin position="5"/>
        <end position="235"/>
    </location>
</feature>
<dbReference type="InterPro" id="IPR003593">
    <property type="entry name" value="AAA+_ATPase"/>
</dbReference>
<protein>
    <submittedName>
        <fullName evidence="4">ATP-binding cassette domain-containing protein</fullName>
    </submittedName>
</protein>
<dbReference type="Gene3D" id="3.40.50.300">
    <property type="entry name" value="P-loop containing nucleotide triphosphate hydrolases"/>
    <property type="match status" value="1"/>
</dbReference>